<keyword evidence="5" id="KW-0808">Transferase</keyword>
<proteinExistence type="predicted"/>
<dbReference type="InterPro" id="IPR011005">
    <property type="entry name" value="Dihydropteroate_synth-like_sf"/>
</dbReference>
<reference evidence="11" key="1">
    <citation type="submission" date="2016-07" db="EMBL/GenBank/DDBJ databases">
        <authorList>
            <person name="Florea S."/>
            <person name="Webb J.S."/>
            <person name="Jaromczyk J."/>
            <person name="Schardl C.L."/>
        </authorList>
    </citation>
    <scope>NUCLEOTIDE SEQUENCE [LARGE SCALE GENOMIC DNA]</scope>
    <source>
        <strain evidence="11">MIT 01-6242</strain>
    </source>
</reference>
<dbReference type="SUPFAM" id="SSF51717">
    <property type="entry name" value="Dihydropteroate synthetase-like"/>
    <property type="match status" value="1"/>
</dbReference>
<evidence type="ECO:0000256" key="3">
    <source>
        <dbReference type="ARBA" id="ARBA00004763"/>
    </source>
</evidence>
<evidence type="ECO:0000313" key="10">
    <source>
        <dbReference type="EMBL" id="ANV98527.1"/>
    </source>
</evidence>
<dbReference type="Proteomes" id="UP000092884">
    <property type="component" value="Chromosome"/>
</dbReference>
<evidence type="ECO:0000259" key="9">
    <source>
        <dbReference type="PROSITE" id="PS50972"/>
    </source>
</evidence>
<keyword evidence="6" id="KW-0479">Metal-binding</keyword>
<dbReference type="AlphaFoldDB" id="A0A1B1U6U7"/>
<dbReference type="InterPro" id="IPR006390">
    <property type="entry name" value="DHP_synth_dom"/>
</dbReference>
<comment type="pathway">
    <text evidence="3">Cofactor biosynthesis; tetrahydrofolate biosynthesis; 7,8-dihydrofolate from 2-amino-4-hydroxy-6-hydroxymethyl-7,8-dihydropteridine diphosphate and 4-aminobenzoate: step 1/2.</text>
</comment>
<organism evidence="10 11">
    <name type="scientific">Helicobacter enhydrae</name>
    <dbReference type="NCBI Taxonomy" id="222136"/>
    <lineage>
        <taxon>Bacteria</taxon>
        <taxon>Pseudomonadati</taxon>
        <taxon>Campylobacterota</taxon>
        <taxon>Epsilonproteobacteria</taxon>
        <taxon>Campylobacterales</taxon>
        <taxon>Helicobacteraceae</taxon>
        <taxon>Helicobacter</taxon>
    </lineage>
</organism>
<dbReference type="RefSeq" id="WP_066341363.1">
    <property type="nucleotide sequence ID" value="NZ_CP016503.1"/>
</dbReference>
<dbReference type="GO" id="GO:0005829">
    <property type="term" value="C:cytosol"/>
    <property type="evidence" value="ECO:0007669"/>
    <property type="project" value="TreeGrafter"/>
</dbReference>
<comment type="cofactor">
    <cofactor evidence="2">
        <name>Mg(2+)</name>
        <dbReference type="ChEBI" id="CHEBI:18420"/>
    </cofactor>
</comment>
<dbReference type="CDD" id="cd00739">
    <property type="entry name" value="DHPS"/>
    <property type="match status" value="1"/>
</dbReference>
<dbReference type="Gene3D" id="3.20.20.20">
    <property type="entry name" value="Dihydropteroate synthase-like"/>
    <property type="match status" value="1"/>
</dbReference>
<accession>A0A1B1U6U7</accession>
<dbReference type="InterPro" id="IPR016227">
    <property type="entry name" value="Dihydropteroate_synthase_prd"/>
</dbReference>
<dbReference type="InterPro" id="IPR045031">
    <property type="entry name" value="DHP_synth-like"/>
</dbReference>
<sequence>MFIQRIHPKSFAHFLNSIRPDSTGYKIMVQKSHELAFVIFGISLPAMHILKQEALSAGAELATPKDAILCQKAEFDVLLFGTRPQILRIIRKCQIQPFDLKSLAHTLTQHLTAPHYPPELMAILNLTPDSFYSGSRFQAQEALQHIQQLIALGVQIIDIGAASSRPDSPLISSHQEIERLKPLLDLLPVIPSHIKLSIDTYNPHTAEYALSRGFHILNDIFGFKNPEMIAIAQEFGAKVVLMHSKGTPQTMQTLTNYNNLFEEIDTFFTQQIQTLQAHHIHDIILDIGFGFAKDLHQNIALIQHLEHFKHFHLPLLVGASRKNTIGLLTQQPVHQRLSGTLALHQIALQNGANILRIHDVQEHIDMIKILQALGEI</sequence>
<dbReference type="EMBL" id="CP016503">
    <property type="protein sequence ID" value="ANV98527.1"/>
    <property type="molecule type" value="Genomic_DNA"/>
</dbReference>
<feature type="domain" description="Pterin-binding" evidence="9">
    <location>
        <begin position="118"/>
        <end position="368"/>
    </location>
</feature>
<dbReference type="GO" id="GO:0046656">
    <property type="term" value="P:folic acid biosynthetic process"/>
    <property type="evidence" value="ECO:0007669"/>
    <property type="project" value="UniProtKB-KW"/>
</dbReference>
<dbReference type="OrthoDB" id="9811744at2"/>
<dbReference type="GO" id="GO:0046872">
    <property type="term" value="F:metal ion binding"/>
    <property type="evidence" value="ECO:0007669"/>
    <property type="project" value="UniProtKB-KW"/>
</dbReference>
<dbReference type="PROSITE" id="PS00793">
    <property type="entry name" value="DHPS_2"/>
    <property type="match status" value="1"/>
</dbReference>
<dbReference type="Pfam" id="PF00809">
    <property type="entry name" value="Pterin_bind"/>
    <property type="match status" value="1"/>
</dbReference>
<dbReference type="GO" id="GO:0046654">
    <property type="term" value="P:tetrahydrofolate biosynthetic process"/>
    <property type="evidence" value="ECO:0007669"/>
    <property type="project" value="TreeGrafter"/>
</dbReference>
<dbReference type="GO" id="GO:0004156">
    <property type="term" value="F:dihydropteroate synthase activity"/>
    <property type="evidence" value="ECO:0007669"/>
    <property type="project" value="UniProtKB-EC"/>
</dbReference>
<keyword evidence="7" id="KW-0460">Magnesium</keyword>
<evidence type="ECO:0000256" key="1">
    <source>
        <dbReference type="ARBA" id="ARBA00000012"/>
    </source>
</evidence>
<evidence type="ECO:0000256" key="2">
    <source>
        <dbReference type="ARBA" id="ARBA00001946"/>
    </source>
</evidence>
<dbReference type="STRING" id="222136.BBW65_06840"/>
<comment type="catalytic activity">
    <reaction evidence="1">
        <text>(7,8-dihydropterin-6-yl)methyl diphosphate + 4-aminobenzoate = 7,8-dihydropteroate + diphosphate</text>
        <dbReference type="Rhea" id="RHEA:19949"/>
        <dbReference type="ChEBI" id="CHEBI:17836"/>
        <dbReference type="ChEBI" id="CHEBI:17839"/>
        <dbReference type="ChEBI" id="CHEBI:33019"/>
        <dbReference type="ChEBI" id="CHEBI:72950"/>
        <dbReference type="EC" id="2.5.1.15"/>
    </reaction>
</comment>
<evidence type="ECO:0000256" key="4">
    <source>
        <dbReference type="ARBA" id="ARBA00012458"/>
    </source>
</evidence>
<name>A0A1B1U6U7_9HELI</name>
<dbReference type="InterPro" id="IPR000489">
    <property type="entry name" value="Pterin-binding_dom"/>
</dbReference>
<dbReference type="KEGG" id="het:BBW65_06840"/>
<evidence type="ECO:0000256" key="8">
    <source>
        <dbReference type="ARBA" id="ARBA00022909"/>
    </source>
</evidence>
<dbReference type="PANTHER" id="PTHR20941:SF1">
    <property type="entry name" value="FOLIC ACID SYNTHESIS PROTEIN FOL1"/>
    <property type="match status" value="1"/>
</dbReference>
<dbReference type="NCBIfam" id="TIGR01496">
    <property type="entry name" value="DHPS"/>
    <property type="match status" value="1"/>
</dbReference>
<evidence type="ECO:0000256" key="5">
    <source>
        <dbReference type="ARBA" id="ARBA00022679"/>
    </source>
</evidence>
<protein>
    <recommendedName>
        <fullName evidence="4">dihydropteroate synthase</fullName>
        <ecNumber evidence="4">2.5.1.15</ecNumber>
    </recommendedName>
</protein>
<dbReference type="PIRSF" id="PIRSF000501">
    <property type="entry name" value="DHPS_Campy_prd"/>
    <property type="match status" value="1"/>
</dbReference>
<keyword evidence="11" id="KW-1185">Reference proteome</keyword>
<dbReference type="PANTHER" id="PTHR20941">
    <property type="entry name" value="FOLATE SYNTHESIS PROTEINS"/>
    <property type="match status" value="1"/>
</dbReference>
<dbReference type="EC" id="2.5.1.15" evidence="4"/>
<evidence type="ECO:0000256" key="6">
    <source>
        <dbReference type="ARBA" id="ARBA00022723"/>
    </source>
</evidence>
<keyword evidence="8" id="KW-0289">Folate biosynthesis</keyword>
<gene>
    <name evidence="10" type="ORF">BBW65_06840</name>
</gene>
<evidence type="ECO:0000313" key="11">
    <source>
        <dbReference type="Proteomes" id="UP000092884"/>
    </source>
</evidence>
<evidence type="ECO:0000256" key="7">
    <source>
        <dbReference type="ARBA" id="ARBA00022842"/>
    </source>
</evidence>
<dbReference type="PROSITE" id="PS50972">
    <property type="entry name" value="PTERIN_BINDING"/>
    <property type="match status" value="1"/>
</dbReference>